<evidence type="ECO:0000313" key="1">
    <source>
        <dbReference type="EMBL" id="VDO95323.1"/>
    </source>
</evidence>
<accession>A0A3P8AU58</accession>
<reference evidence="1 2" key="1">
    <citation type="submission" date="2018-11" db="EMBL/GenBank/DDBJ databases">
        <authorList>
            <consortium name="Pathogen Informatics"/>
        </authorList>
    </citation>
    <scope>NUCLEOTIDE SEQUENCE [LARGE SCALE GENOMIC DNA]</scope>
</reference>
<dbReference type="Proteomes" id="UP000050761">
    <property type="component" value="Unassembled WGS sequence"/>
</dbReference>
<evidence type="ECO:0000313" key="2">
    <source>
        <dbReference type="Proteomes" id="UP000050761"/>
    </source>
</evidence>
<organism evidence="2 3">
    <name type="scientific">Heligmosomoides polygyrus</name>
    <name type="common">Parasitic roundworm</name>
    <dbReference type="NCBI Taxonomy" id="6339"/>
    <lineage>
        <taxon>Eukaryota</taxon>
        <taxon>Metazoa</taxon>
        <taxon>Ecdysozoa</taxon>
        <taxon>Nematoda</taxon>
        <taxon>Chromadorea</taxon>
        <taxon>Rhabditida</taxon>
        <taxon>Rhabditina</taxon>
        <taxon>Rhabditomorpha</taxon>
        <taxon>Strongyloidea</taxon>
        <taxon>Heligmosomidae</taxon>
        <taxon>Heligmosomoides</taxon>
    </lineage>
</organism>
<proteinExistence type="predicted"/>
<accession>A0A183FXE0</accession>
<dbReference type="OrthoDB" id="5875288at2759"/>
<sequence length="385" mass="44042">MIHTTVTLYADKNELLQIDAHKCYRDLIKVAAFNILHIRTTYRVIGRERLSISAAECSEAVSKNALHGHPLIEILPGLFSTTEIEQENISLTLTGTTIFKRTIYSFEKNAIAAIDDHTIISPLGNLDNCTSSTGSCLLNNAIVTWKPEAKAPSCRLEAIGIFDALVTLRFVLIPDQDLAFEFDQDYLKTFKTLQFCEINQGYLSTSQHILAFPDVPSAMMIQDYIIHHGDRRRRDVRNITRPDNRQSEYNLISEQPSLAIQVFGTKATPNFETNPITDSRLLQAIKTWNVTHQIFSRSRLYKTENQQISALRTIRYAEYRVRQLQQFTSVEKTRPLTYAEQMIQRDLSTGLTDIFDNYLNAEFGQLVLRELGNMDYPTPPTIHQY</sequence>
<reference evidence="3" key="2">
    <citation type="submission" date="2019-09" db="UniProtKB">
        <authorList>
            <consortium name="WormBaseParasite"/>
        </authorList>
    </citation>
    <scope>IDENTIFICATION</scope>
</reference>
<keyword evidence="2" id="KW-1185">Reference proteome</keyword>
<dbReference type="EMBL" id="UZAH01027825">
    <property type="protein sequence ID" value="VDO95323.1"/>
    <property type="molecule type" value="Genomic_DNA"/>
</dbReference>
<evidence type="ECO:0000313" key="3">
    <source>
        <dbReference type="WBParaSite" id="HPBE_0001321001-mRNA-1"/>
    </source>
</evidence>
<gene>
    <name evidence="1" type="ORF">HPBE_LOCUS13211</name>
</gene>
<dbReference type="WBParaSite" id="HPBE_0001321001-mRNA-1">
    <property type="protein sequence ID" value="HPBE_0001321001-mRNA-1"/>
    <property type="gene ID" value="HPBE_0001321001"/>
</dbReference>
<protein>
    <submittedName>
        <fullName evidence="3">DUF1758 domain-containing protein</fullName>
    </submittedName>
</protein>
<dbReference type="AlphaFoldDB" id="A0A183FXE0"/>
<name>A0A183FXE0_HELPZ</name>